<keyword evidence="3" id="KW-1185">Reference proteome</keyword>
<dbReference type="EMBL" id="BMIA01000008">
    <property type="protein sequence ID" value="GGH55249.1"/>
    <property type="molecule type" value="Genomic_DNA"/>
</dbReference>
<dbReference type="Proteomes" id="UP000600214">
    <property type="component" value="Unassembled WGS sequence"/>
</dbReference>
<accession>A0ABQ1ZCZ5</accession>
<reference evidence="3" key="1">
    <citation type="journal article" date="2019" name="Int. J. Syst. Evol. Microbiol.">
        <title>The Global Catalogue of Microorganisms (GCM) 10K type strain sequencing project: providing services to taxonomists for standard genome sequencing and annotation.</title>
        <authorList>
            <consortium name="The Broad Institute Genomics Platform"/>
            <consortium name="The Broad Institute Genome Sequencing Center for Infectious Disease"/>
            <person name="Wu L."/>
            <person name="Ma J."/>
        </authorList>
    </citation>
    <scope>NUCLEOTIDE SEQUENCE [LARGE SCALE GENOMIC DNA]</scope>
    <source>
        <strain evidence="3">CGMCC 1.15288</strain>
    </source>
</reference>
<protein>
    <recommendedName>
        <fullName evidence="1">DUF5615 domain-containing protein</fullName>
    </recommendedName>
</protein>
<organism evidence="2 3">
    <name type="scientific">Dyadobacter endophyticus</name>
    <dbReference type="NCBI Taxonomy" id="1749036"/>
    <lineage>
        <taxon>Bacteria</taxon>
        <taxon>Pseudomonadati</taxon>
        <taxon>Bacteroidota</taxon>
        <taxon>Cytophagia</taxon>
        <taxon>Cytophagales</taxon>
        <taxon>Spirosomataceae</taxon>
        <taxon>Dyadobacter</taxon>
    </lineage>
</organism>
<dbReference type="InterPro" id="IPR041049">
    <property type="entry name" value="DUF5615"/>
</dbReference>
<gene>
    <name evidence="2" type="ORF">GCM10007423_62570</name>
</gene>
<sequence length="116" mass="13821">MPACRYLIDVNLPKYFSFFHSPDFEFVIDINAKWPDRDIWQYACEHELVIVTKDSDFYHRCLLDKRPAKVIHLKLGNLLLKDLHAFFHNNWEQITIHLQDARMIIATPDGIEVFAY</sequence>
<evidence type="ECO:0000313" key="2">
    <source>
        <dbReference type="EMBL" id="GGH55249.1"/>
    </source>
</evidence>
<feature type="domain" description="DUF5615" evidence="1">
    <location>
        <begin position="5"/>
        <end position="107"/>
    </location>
</feature>
<evidence type="ECO:0000313" key="3">
    <source>
        <dbReference type="Proteomes" id="UP000600214"/>
    </source>
</evidence>
<proteinExistence type="predicted"/>
<dbReference type="Pfam" id="PF18480">
    <property type="entry name" value="DUF5615"/>
    <property type="match status" value="1"/>
</dbReference>
<comment type="caution">
    <text evidence="2">The sequence shown here is derived from an EMBL/GenBank/DDBJ whole genome shotgun (WGS) entry which is preliminary data.</text>
</comment>
<name>A0ABQ1ZCZ5_9BACT</name>
<evidence type="ECO:0000259" key="1">
    <source>
        <dbReference type="Pfam" id="PF18480"/>
    </source>
</evidence>
<dbReference type="RefSeq" id="WP_188939260.1">
    <property type="nucleotide sequence ID" value="NZ_BMIA01000008.1"/>
</dbReference>